<evidence type="ECO:0000256" key="2">
    <source>
        <dbReference type="SAM" id="SignalP"/>
    </source>
</evidence>
<keyword evidence="2" id="KW-0732">Signal</keyword>
<keyword evidence="5" id="KW-1185">Reference proteome</keyword>
<feature type="domain" description="L,D-TPase catalytic" evidence="3">
    <location>
        <begin position="302"/>
        <end position="477"/>
    </location>
</feature>
<evidence type="ECO:0000313" key="4">
    <source>
        <dbReference type="EMBL" id="MBV2131371.1"/>
    </source>
</evidence>
<dbReference type="InterPro" id="IPR052905">
    <property type="entry name" value="LD-transpeptidase_YkuD-like"/>
</dbReference>
<evidence type="ECO:0000256" key="1">
    <source>
        <dbReference type="PROSITE-ProRule" id="PRU01373"/>
    </source>
</evidence>
<evidence type="ECO:0000313" key="5">
    <source>
        <dbReference type="Proteomes" id="UP000813068"/>
    </source>
</evidence>
<keyword evidence="1" id="KW-0133">Cell shape</keyword>
<dbReference type="PROSITE" id="PS52029">
    <property type="entry name" value="LD_TPASE"/>
    <property type="match status" value="1"/>
</dbReference>
<dbReference type="Proteomes" id="UP000813068">
    <property type="component" value="Unassembled WGS sequence"/>
</dbReference>
<dbReference type="PANTHER" id="PTHR41533">
    <property type="entry name" value="L,D-TRANSPEPTIDASE HI_1667-RELATED"/>
    <property type="match status" value="1"/>
</dbReference>
<sequence>MLAMLLASCQLAVAGAVAGEPDNALQAELQQSQLSCASRPVPLAASARETLLDFYRQQGSERAWNRARLASLLTQLERLADDGLSPETYHLADLRRLERLSASDAQRTACREVLASHAYLQALQDLSWGRLDPAQVEPIWHSQHTPAPSRPSGAPAFATRGLDDLAATFEQARPQFKPYRNLRNAYARLRQQPLPAWPRIADGPLLRPDKRDPRVPLLEQRLSRAGYLSRTALRPAGADSDLYDPLLVDAVETFQRDHQLQPDGVVGPATLTELNISAAARRDQVRVNLERLRWLAREMEPSMVLVDLAGTRVSYYRDRQLLWQARTQVGRAERPSPLLKSRITHLTLNPTWTVPPTIFRKDKLPEIQRNIGYLAENRMRVLDNAGNELNPHAIDWHNPHGILLRQDAGPKSALGVLAIRFPNPFSVYLHDTPSQQLFNKLPRVFSSGCVRVENVLQLLDHLLADASPAERERIAEIHASGKTKNVNLPHAVTILLAYWTAEADDAGRLQFRPDIYQHDAPILAALEAAEH</sequence>
<name>A0ABS6MRG1_9GAMM</name>
<feature type="active site" description="Nucleophile" evidence="1">
    <location>
        <position position="449"/>
    </location>
</feature>
<dbReference type="InterPro" id="IPR002477">
    <property type="entry name" value="Peptidoglycan-bd-like"/>
</dbReference>
<comment type="caution">
    <text evidence="4">The sequence shown here is derived from an EMBL/GenBank/DDBJ whole genome shotgun (WGS) entry which is preliminary data.</text>
</comment>
<protein>
    <submittedName>
        <fullName evidence="4">L,D-transpeptidase family protein</fullName>
    </submittedName>
</protein>
<reference evidence="4 5" key="1">
    <citation type="submission" date="2021-06" db="EMBL/GenBank/DDBJ databases">
        <title>Differences between aerobic and microaerobic xylene degrading microbial communities.</title>
        <authorList>
            <person name="Banerjee S."/>
            <person name="Tancsics A."/>
        </authorList>
    </citation>
    <scope>NUCLEOTIDE SEQUENCE [LARGE SCALE GENOMIC DNA]</scope>
    <source>
        <strain evidence="4 5">MAP12</strain>
    </source>
</reference>
<dbReference type="InterPro" id="IPR045380">
    <property type="entry name" value="LD_TPept_scaffold_dom"/>
</dbReference>
<evidence type="ECO:0000259" key="3">
    <source>
        <dbReference type="PROSITE" id="PS52029"/>
    </source>
</evidence>
<feature type="chain" id="PRO_5046032654" evidence="2">
    <location>
        <begin position="19"/>
        <end position="531"/>
    </location>
</feature>
<dbReference type="PANTHER" id="PTHR41533:SF2">
    <property type="entry name" value="BLR7131 PROTEIN"/>
    <property type="match status" value="1"/>
</dbReference>
<gene>
    <name evidence="4" type="ORF">KRX52_00990</name>
</gene>
<keyword evidence="1" id="KW-0961">Cell wall biogenesis/degradation</keyword>
<dbReference type="Pfam" id="PF20142">
    <property type="entry name" value="Scaffold"/>
    <property type="match status" value="1"/>
</dbReference>
<accession>A0ABS6MRG1</accession>
<comment type="pathway">
    <text evidence="1">Cell wall biogenesis; peptidoglycan biosynthesis.</text>
</comment>
<dbReference type="EMBL" id="JAHRGL010000001">
    <property type="protein sequence ID" value="MBV2131371.1"/>
    <property type="molecule type" value="Genomic_DNA"/>
</dbReference>
<keyword evidence="1" id="KW-0573">Peptidoglycan synthesis</keyword>
<dbReference type="CDD" id="cd16913">
    <property type="entry name" value="YkuD_like"/>
    <property type="match status" value="1"/>
</dbReference>
<feature type="signal peptide" evidence="2">
    <location>
        <begin position="1"/>
        <end position="18"/>
    </location>
</feature>
<dbReference type="Pfam" id="PF01471">
    <property type="entry name" value="PG_binding_1"/>
    <property type="match status" value="1"/>
</dbReference>
<organism evidence="4 5">
    <name type="scientific">Geopseudomonas aromaticivorans</name>
    <dbReference type="NCBI Taxonomy" id="2849492"/>
    <lineage>
        <taxon>Bacteria</taxon>
        <taxon>Pseudomonadati</taxon>
        <taxon>Pseudomonadota</taxon>
        <taxon>Gammaproteobacteria</taxon>
        <taxon>Pseudomonadales</taxon>
        <taxon>Pseudomonadaceae</taxon>
        <taxon>Geopseudomonas</taxon>
    </lineage>
</organism>
<feature type="active site" description="Proton donor/acceptor" evidence="1">
    <location>
        <position position="430"/>
    </location>
</feature>
<dbReference type="Pfam" id="PF03734">
    <property type="entry name" value="YkuD"/>
    <property type="match status" value="1"/>
</dbReference>
<dbReference type="InterPro" id="IPR005490">
    <property type="entry name" value="LD_TPept_cat_dom"/>
</dbReference>
<proteinExistence type="predicted"/>